<dbReference type="PROSITE" id="PS00012">
    <property type="entry name" value="PHOSPHOPANTETHEINE"/>
    <property type="match status" value="3"/>
</dbReference>
<dbReference type="InterPro" id="IPR010071">
    <property type="entry name" value="AA_adenyl_dom"/>
</dbReference>
<dbReference type="GO" id="GO:0005737">
    <property type="term" value="C:cytoplasm"/>
    <property type="evidence" value="ECO:0007669"/>
    <property type="project" value="TreeGrafter"/>
</dbReference>
<dbReference type="Gene3D" id="1.10.1200.10">
    <property type="entry name" value="ACP-like"/>
    <property type="match status" value="4"/>
</dbReference>
<dbReference type="PATRIC" id="fig|754477.3.peg.380"/>
<feature type="domain" description="Carrier" evidence="5">
    <location>
        <begin position="2131"/>
        <end position="2207"/>
    </location>
</feature>
<dbReference type="SUPFAM" id="SSF47336">
    <property type="entry name" value="ACP-like"/>
    <property type="match status" value="4"/>
</dbReference>
<dbReference type="Proteomes" id="UP000009145">
    <property type="component" value="Chromosome"/>
</dbReference>
<dbReference type="InterPro" id="IPR057737">
    <property type="entry name" value="Condensation_MtbB-like"/>
</dbReference>
<dbReference type="SUPFAM" id="SSF56801">
    <property type="entry name" value="Acetyl-CoA synthetase-like"/>
    <property type="match status" value="3"/>
</dbReference>
<dbReference type="FunFam" id="3.30.559.10:FF:000023">
    <property type="entry name" value="Non-ribosomal peptide synthetase"/>
    <property type="match status" value="1"/>
</dbReference>
<dbReference type="InterPro" id="IPR001242">
    <property type="entry name" value="Condensation_dom"/>
</dbReference>
<evidence type="ECO:0000313" key="7">
    <source>
        <dbReference type="Proteomes" id="UP000009145"/>
    </source>
</evidence>
<dbReference type="SUPFAM" id="SSF52777">
    <property type="entry name" value="CoA-dependent acyltransferases"/>
    <property type="match status" value="6"/>
</dbReference>
<dbReference type="KEGG" id="mec:Q7C_385"/>
<dbReference type="InterPro" id="IPR045851">
    <property type="entry name" value="AMP-bd_C_sf"/>
</dbReference>
<evidence type="ECO:0000256" key="2">
    <source>
        <dbReference type="ARBA" id="ARBA00022450"/>
    </source>
</evidence>
<dbReference type="GO" id="GO:0016874">
    <property type="term" value="F:ligase activity"/>
    <property type="evidence" value="ECO:0007669"/>
    <property type="project" value="UniProtKB-KW"/>
</dbReference>
<dbReference type="SMART" id="SM00823">
    <property type="entry name" value="PKS_PP"/>
    <property type="match status" value="3"/>
</dbReference>
<evidence type="ECO:0000313" key="6">
    <source>
        <dbReference type="EMBL" id="AFJ01560.1"/>
    </source>
</evidence>
<reference evidence="6 7" key="1">
    <citation type="journal article" date="2012" name="J. Bacteriol.">
        <title>Complete genome sequences of Methylophaga sp. strain JAM1 and Methylophaga sp. strain JAM7.</title>
        <authorList>
            <person name="Villeneuve C."/>
            <person name="Martineau C."/>
            <person name="Mauffrey F."/>
            <person name="Villemur R."/>
        </authorList>
    </citation>
    <scope>NUCLEOTIDE SEQUENCE [LARGE SCALE GENOMIC DNA]</scope>
    <source>
        <strain evidence="6 7">JAM7</strain>
    </source>
</reference>
<dbReference type="InterPro" id="IPR036736">
    <property type="entry name" value="ACP-like_sf"/>
</dbReference>
<comment type="cofactor">
    <cofactor evidence="1">
        <name>pantetheine 4'-phosphate</name>
        <dbReference type="ChEBI" id="CHEBI:47942"/>
    </cofactor>
</comment>
<organism evidence="6 7">
    <name type="scientific">Methylophaga frappieri (strain ATCC BAA-2434 / DSM 25690 / JAM7)</name>
    <dbReference type="NCBI Taxonomy" id="754477"/>
    <lineage>
        <taxon>Bacteria</taxon>
        <taxon>Pseudomonadati</taxon>
        <taxon>Pseudomonadota</taxon>
        <taxon>Gammaproteobacteria</taxon>
        <taxon>Thiotrichales</taxon>
        <taxon>Piscirickettsiaceae</taxon>
        <taxon>Methylophaga</taxon>
    </lineage>
</organism>
<dbReference type="HOGENOM" id="CLU_000022_0_8_6"/>
<evidence type="ECO:0000259" key="5">
    <source>
        <dbReference type="PROSITE" id="PS50075"/>
    </source>
</evidence>
<dbReference type="FunFam" id="3.30.559.30:FF:000006">
    <property type="entry name" value="Yersiniabactin polyketide/non-ribosomal peptide synthetase"/>
    <property type="match status" value="3"/>
</dbReference>
<dbReference type="FunFam" id="3.40.50.12780:FF:000012">
    <property type="entry name" value="Non-ribosomal peptide synthetase"/>
    <property type="match status" value="3"/>
</dbReference>
<dbReference type="InterPro" id="IPR006162">
    <property type="entry name" value="Ppantetheine_attach_site"/>
</dbReference>
<dbReference type="InterPro" id="IPR023213">
    <property type="entry name" value="CAT-like_dom_sf"/>
</dbReference>
<dbReference type="PROSITE" id="PS00455">
    <property type="entry name" value="AMP_BINDING"/>
    <property type="match status" value="3"/>
</dbReference>
<protein>
    <submittedName>
        <fullName evidence="6">Iron aquisition yersiniabactin synthesis enzyme (Irp2)</fullName>
    </submittedName>
</protein>
<dbReference type="CDD" id="cd12114">
    <property type="entry name" value="A_NRPS_TlmIV_like"/>
    <property type="match status" value="3"/>
</dbReference>
<dbReference type="InterPro" id="IPR042099">
    <property type="entry name" value="ANL_N_sf"/>
</dbReference>
<feature type="domain" description="Carrier" evidence="5">
    <location>
        <begin position="3184"/>
        <end position="3261"/>
    </location>
</feature>
<sequence>MSMSNTAQMLEPLSREGIIAQLETLLNQKLNEHHTTNLIELGLDSLQIMRLVNHWRRAGAKVTFAKLIEKPTLENWLPLLTAEPANSPTLEFDDLVKQTAANYDSEQPFDLTDVQYAYWIGRGDDQALGGIGCHAYLEIDSLYAPVDPVRLQHAWHQLISQHSMLRARFTEDGKQFVSDEMPQPALTVHDYRHLSSNEAEQHAQAIRSRLSHRRLEIDLGQVMGLELTLFPDAKSRIHFDIDLLVADVQSLHILLRDLATAYASDNALPADSGWRFAHYLAIENSRNLDKIQQDKQYWQNRLSDLPTGPQLPLAVDPATIQRPEFSRRTYFLKPEQWQALRQFAASQQVTPSMVLATAYAEVLSRWSAEPQFLLNMPLFDRQTDHAGIDNVVSDFTNLLLLQCDHRQPATFINRVKQIQQQFHADVAHASYSAVSIQRDLVKQGLTEGVAAPVVFACNLGTPLLTEQCHTSLGDLHYMISQTPQVWLDHQLYEMHDGLLLAWDAVDALFPAQLIDDMFSAYTNLLEWLAADRQHWQQIPPELMPAYQLTTREAVNQTQAPIIDRVLHQGVFEHAKRSADKVALISDNASVTYAALADKALRIARLLHDNGLQSGDPVAVTLPRGIDQIAAVLGILAAGGCYVPVGIHQPAARQAKIHHTAGIKLVLTASDYLEVETLASVTRLDVALARSLSPLAEPVSVSPQQAAYIIFTSGSTGEPKGVEMAHAATANTIDHLNQRYQVGQHSTGLAISALDFDLSVYDIFGLLQVGGALVLVDESQRRDANAWLSLIHQHQVTLWNSVPVLLDMLLVVAQNDSRQLPFEQVMLSGDWIGLDLPPRLLATTQTMPAFIAMGGATEAAIWSNVFEVNTAMEDGHLPSQWTSIPYGKPLANQAYRVVDSLGRDCPDWVPGELWIGGLGLANGYRGDATLTAERFVEVAGKRWYRTGDRGRYWPDGNLEFLGRIDHQVKVRGHRIELGEIDAAMATLPEIARAVAVTVGQPPALAAAFVAKASNSLDTDAIRQALQQILPDYMVPPTLVQMADLPLSANGKLDRKQLAALLVEQVATTEHIITPPQTTAEKVVAELWQSLLGIASVGRESNFFTLGGDSLLATQVVAQLRQQGLSASQPLRLLFAKPVLMDFAAELAETTQAKTVKVVAEPQQRHEPFPLTEIQRAYWMGQSPGLPLSCGTHYLVELDGEQVDLERIERAWQKLVERHEMMRAVVDENGMQRILQQVSPVRISRHQLDEQDSAETAQAVLHELWHQQSQQQRQQPQQDAAVPYQLHAVFYGKHRCRLGINFNYLTLDGFSIKLLLEQLADLYQNPSRDLPELALSFRDYVNQVHYDAVAIDKAEKYWRNRLQDLPLAPELPLAVDPETLSHVEFKRREAKLDATRWQALKEKARAHQITPSVLLLVAYSQILRRWSGGGNHTLNLTLFDRQPVHADINQILGDFTSLAPVAFCHENGNTLIDQARATQQEIASALEHREISSIWIQRERSHQMSLTSAALPVVFTSTLGLGNGLFENPPAGFPEMVAGGLSETPQVWLDHQLYEYRGELVLSWDAVEDLFPAGLLDDMFQSYQQLLNELITQDWTQPFNFCLPTNQAATREAVNQTQAPIIDRVLHQGVFEHAKRSADKVALISDNASVTYAALADKALRIARLLHDNGLQSGDPVAVTLPRGIDQIAAVLGILAAGGCYVPVGIHQPAARQAKIHHTAGIKLVLTASDYLEVETLASVTRLDVALARSLSPLAEPVSVSPQQAAYIIFTSGSTGEPKGVEMAHAATANTIDHLNQRYQVGQHSTGLAISALDFDLSVYDIFGLLQVGGALVLVDESQRRDANAWLSLIHQHQVTLWNSVPVLLDMLLVVAQNDSRQLPFEQVMLSGDWIGLDLPPRLLATTQTMPAFIAMGGATEAAIWSNVFEVNTAMEDGHLPSQWTSIPYGKPLANQAYRVVDSLGRDCPDWVPGELWIGGLGLANGYRGDATLTAERFVEVAGKRWYRTGDRGRYWPDGNLEFLGRIDHQVKVRGHRIELGEIDAAMATLPEIARAVAVTVGQPPALAAAFVAKASNSLDTDAIRQALQQILPDYMVPPTLVQMADLPLSANGKLDRKQLAALLVEQVATTEHIITPPQTTAEKVVAELWQSLLGIASVGRESNFFTLGGDSLLATQVVAQLRQQGLSASQPLRLLFAKPVLMDFAAELAETTQAKTVKVVAEPQQRHEPFPLTEIQRAYWMGQSPGLPLSCGTHYLVELDGEQVDLERIERAWQKLVQRHEMLRVRINNQGQQQILSVEQTPALQLVQGKAADLNSARARIHSWWQHYSEHDRETLFALNAVSYLDQAGQQRYRLGLLFSYMTLDGFSIKLLLNELATLYSQPESSWPTLTLSFRDYVNQVQPDPQALERAEQYWHQRLPELPSAAALPLAKDPLNVGSVQFSRREARLEKSRWAALRQSAQTHGITPSVAILVAYAEILSQWSGGHAHTLNLTLFDRQPVHQDIDKIVGDFTSLAPVSYYPDQQQTLLMQAQQVQKTLAEVLEHREVSSVWVQRERARTMGLTAAALPIVFTSTLGMSDSLFDELPADGFPDLAGGGLSETPQVWLDHQMYEHRGELLISWDAVDELFPSGLVDDMFTAFIDLLQRLADNWHEPLPVALPANQAATREAVNQTQAPIIDRVLHQGVFEHAKRSADKVALISDNASVTYAALADKALRIARLLHDNGLQSGDPVAVTLPRGIDQIAAVLGILAAGGCYVPVGIHQPAARQAKIHHTAGIKLVLTASDYLEVETLASVTRLDVALARSLSPLAEPVSVSPQQAAYIIFTSGSTGEPKGVEMAHAATANTIDHLNQRYQVGQHSTGLAISALDFDLSVYDIFGLLQVGGALVLVDESQRRDANAWLSLIHQHQVTLWNSVPVLLDMLLVVAQNDSRQLPFEQVMLSGDWIGLDLPPRLLATTQTMPAFIAMGGATEAAIWSNVFEVNTAMEDGHLPSQWTSIPYGKPLANQAYRVVDSLGRDCPDWVPGELWIGGLGLANGYRGDATLTAERFVEVAGKRWYRTGDRGRYWPDGNLEFLGRIDHQVKVRGHRIELGEIDAAMATLPEIARAVAVTVGQPPALAAAFVAKASNSLDTDAIRQALQQILPDYMVPPTLVQMADLPLSANGKLDRKQLAALLVEQVIEQQTYEAPKDQLEQQIADVWCEVLQCWQISRHDDFFQIGGDSLTATQLVQQLQTRRVSPEAISLLTLFGSPTIAGLADEIRHQWQAIGIQTNNDELIFEEGTL</sequence>
<keyword evidence="4" id="KW-0436">Ligase</keyword>
<dbReference type="PANTHER" id="PTHR45527">
    <property type="entry name" value="NONRIBOSOMAL PEPTIDE SYNTHETASE"/>
    <property type="match status" value="1"/>
</dbReference>
<accession>I1YF67</accession>
<feature type="domain" description="Carrier" evidence="5">
    <location>
        <begin position="1073"/>
        <end position="1149"/>
    </location>
</feature>
<dbReference type="InterPro" id="IPR020845">
    <property type="entry name" value="AMP-binding_CS"/>
</dbReference>
<dbReference type="OrthoDB" id="9803968at2"/>
<evidence type="ECO:0000256" key="4">
    <source>
        <dbReference type="ARBA" id="ARBA00022598"/>
    </source>
</evidence>
<keyword evidence="2" id="KW-0596">Phosphopantetheine</keyword>
<dbReference type="GO" id="GO:0031177">
    <property type="term" value="F:phosphopantetheine binding"/>
    <property type="evidence" value="ECO:0007669"/>
    <property type="project" value="InterPro"/>
</dbReference>
<dbReference type="Gene3D" id="3.30.559.30">
    <property type="entry name" value="Nonribosomal peptide synthetase, condensation domain"/>
    <property type="match status" value="3"/>
</dbReference>
<dbReference type="PROSITE" id="PS50075">
    <property type="entry name" value="CARRIER"/>
    <property type="match status" value="3"/>
</dbReference>
<dbReference type="eggNOG" id="COG1020">
    <property type="taxonomic scope" value="Bacteria"/>
</dbReference>
<dbReference type="Gene3D" id="3.40.50.12780">
    <property type="entry name" value="N-terminal domain of ligase-like"/>
    <property type="match status" value="3"/>
</dbReference>
<dbReference type="EMBL" id="CP003380">
    <property type="protein sequence ID" value="AFJ01560.1"/>
    <property type="molecule type" value="Genomic_DNA"/>
</dbReference>
<keyword evidence="7" id="KW-1185">Reference proteome</keyword>
<dbReference type="FunFam" id="3.30.300.30:FF:000015">
    <property type="entry name" value="Nonribosomal peptide synthase SidD"/>
    <property type="match status" value="3"/>
</dbReference>
<dbReference type="RefSeq" id="WP_014703010.1">
    <property type="nucleotide sequence ID" value="NC_017856.1"/>
</dbReference>
<dbReference type="InterPro" id="IPR009081">
    <property type="entry name" value="PP-bd_ACP"/>
</dbReference>
<dbReference type="InterPro" id="IPR020806">
    <property type="entry name" value="PKS_PP-bd"/>
</dbReference>
<gene>
    <name evidence="6" type="ordered locus">Q7C_385</name>
</gene>
<dbReference type="Gene3D" id="3.30.300.30">
    <property type="match status" value="3"/>
</dbReference>
<dbReference type="Gene3D" id="3.30.559.10">
    <property type="entry name" value="Chloramphenicol acetyltransferase-like domain"/>
    <property type="match status" value="3"/>
</dbReference>
<dbReference type="GO" id="GO:0044550">
    <property type="term" value="P:secondary metabolite biosynthetic process"/>
    <property type="evidence" value="ECO:0007669"/>
    <property type="project" value="TreeGrafter"/>
</dbReference>
<evidence type="ECO:0000256" key="1">
    <source>
        <dbReference type="ARBA" id="ARBA00001957"/>
    </source>
</evidence>
<dbReference type="NCBIfam" id="NF003417">
    <property type="entry name" value="PRK04813.1"/>
    <property type="match status" value="3"/>
</dbReference>
<dbReference type="PANTHER" id="PTHR45527:SF10">
    <property type="entry name" value="PYOCHELIN SYNTHASE PCHF"/>
    <property type="match status" value="1"/>
</dbReference>
<dbReference type="InterPro" id="IPR000873">
    <property type="entry name" value="AMP-dep_synth/lig_dom"/>
</dbReference>
<name>I1YF67_METFJ</name>
<dbReference type="NCBIfam" id="TIGR01733">
    <property type="entry name" value="AA-adenyl-dom"/>
    <property type="match status" value="3"/>
</dbReference>
<dbReference type="Pfam" id="PF00668">
    <property type="entry name" value="Condensation"/>
    <property type="match status" value="3"/>
</dbReference>
<dbReference type="CDD" id="cd19535">
    <property type="entry name" value="Cyc_NRPS"/>
    <property type="match status" value="3"/>
</dbReference>
<dbReference type="Pfam" id="PF00550">
    <property type="entry name" value="PP-binding"/>
    <property type="match status" value="4"/>
</dbReference>
<dbReference type="STRING" id="754477.Q7C_385"/>
<dbReference type="Pfam" id="PF00501">
    <property type="entry name" value="AMP-binding"/>
    <property type="match status" value="3"/>
</dbReference>
<proteinExistence type="predicted"/>
<dbReference type="GO" id="GO:0043041">
    <property type="term" value="P:amino acid activation for nonribosomal peptide biosynthetic process"/>
    <property type="evidence" value="ECO:0007669"/>
    <property type="project" value="TreeGrafter"/>
</dbReference>
<evidence type="ECO:0000256" key="3">
    <source>
        <dbReference type="ARBA" id="ARBA00022553"/>
    </source>
</evidence>
<keyword evidence="3" id="KW-0597">Phosphoprotein</keyword>